<dbReference type="EMBL" id="CAJVQC010049555">
    <property type="protein sequence ID" value="CAG8787766.1"/>
    <property type="molecule type" value="Genomic_DNA"/>
</dbReference>
<proteinExistence type="predicted"/>
<name>A0ACA9RDP2_9GLOM</name>
<evidence type="ECO:0000313" key="2">
    <source>
        <dbReference type="Proteomes" id="UP000789920"/>
    </source>
</evidence>
<comment type="caution">
    <text evidence="1">The sequence shown here is derived from an EMBL/GenBank/DDBJ whole genome shotgun (WGS) entry which is preliminary data.</text>
</comment>
<feature type="non-terminal residue" evidence="1">
    <location>
        <position position="1"/>
    </location>
</feature>
<evidence type="ECO:0000313" key="1">
    <source>
        <dbReference type="EMBL" id="CAG8787766.1"/>
    </source>
</evidence>
<reference evidence="1" key="1">
    <citation type="submission" date="2021-06" db="EMBL/GenBank/DDBJ databases">
        <authorList>
            <person name="Kallberg Y."/>
            <person name="Tangrot J."/>
            <person name="Rosling A."/>
        </authorList>
    </citation>
    <scope>NUCLEOTIDE SEQUENCE</scope>
    <source>
        <strain evidence="1">MA461A</strain>
    </source>
</reference>
<sequence length="41" mass="4705">SLNNIKATGINLGLYVYKRKRSLPYPMVQNIVKEDTHSTEI</sequence>
<organism evidence="1 2">
    <name type="scientific">Racocetra persica</name>
    <dbReference type="NCBI Taxonomy" id="160502"/>
    <lineage>
        <taxon>Eukaryota</taxon>
        <taxon>Fungi</taxon>
        <taxon>Fungi incertae sedis</taxon>
        <taxon>Mucoromycota</taxon>
        <taxon>Glomeromycotina</taxon>
        <taxon>Glomeromycetes</taxon>
        <taxon>Diversisporales</taxon>
        <taxon>Gigasporaceae</taxon>
        <taxon>Racocetra</taxon>
    </lineage>
</organism>
<protein>
    <submittedName>
        <fullName evidence="1">2585_t:CDS:1</fullName>
    </submittedName>
</protein>
<accession>A0ACA9RDP2</accession>
<gene>
    <name evidence="1" type="ORF">RPERSI_LOCUS18593</name>
</gene>
<dbReference type="Proteomes" id="UP000789920">
    <property type="component" value="Unassembled WGS sequence"/>
</dbReference>
<keyword evidence="2" id="KW-1185">Reference proteome</keyword>